<comment type="subcellular location">
    <subcellularLocation>
        <location evidence="1">Cell membrane</location>
        <topology evidence="1">Multi-pass membrane protein</topology>
    </subcellularLocation>
</comment>
<feature type="domain" description="SSD" evidence="7">
    <location>
        <begin position="216"/>
        <end position="341"/>
    </location>
</feature>
<feature type="transmembrane region" description="Helical" evidence="6">
    <location>
        <begin position="284"/>
        <end position="307"/>
    </location>
</feature>
<keyword evidence="5 6" id="KW-0472">Membrane</keyword>
<dbReference type="Pfam" id="PF03176">
    <property type="entry name" value="MMPL"/>
    <property type="match status" value="2"/>
</dbReference>
<feature type="transmembrane region" description="Helical" evidence="6">
    <location>
        <begin position="673"/>
        <end position="699"/>
    </location>
</feature>
<dbReference type="Proteomes" id="UP000230842">
    <property type="component" value="Unassembled WGS sequence"/>
</dbReference>
<feature type="transmembrane region" description="Helical" evidence="6">
    <location>
        <begin position="531"/>
        <end position="551"/>
    </location>
</feature>
<feature type="transmembrane region" description="Helical" evidence="6">
    <location>
        <begin position="595"/>
        <end position="614"/>
    </location>
</feature>
<dbReference type="EMBL" id="PGEZ01000001">
    <property type="protein sequence ID" value="PJJ57097.1"/>
    <property type="molecule type" value="Genomic_DNA"/>
</dbReference>
<keyword evidence="9" id="KW-1185">Reference proteome</keyword>
<dbReference type="SUPFAM" id="SSF82866">
    <property type="entry name" value="Multidrug efflux transporter AcrB transmembrane domain"/>
    <property type="match status" value="2"/>
</dbReference>
<dbReference type="PANTHER" id="PTHR33406:SF13">
    <property type="entry name" value="MEMBRANE PROTEIN YDFJ"/>
    <property type="match status" value="1"/>
</dbReference>
<feature type="transmembrane region" description="Helical" evidence="6">
    <location>
        <begin position="245"/>
        <end position="263"/>
    </location>
</feature>
<feature type="transmembrane region" description="Helical" evidence="6">
    <location>
        <begin position="219"/>
        <end position="239"/>
    </location>
</feature>
<feature type="transmembrane region" description="Helical" evidence="6">
    <location>
        <begin position="563"/>
        <end position="583"/>
    </location>
</feature>
<dbReference type="PANTHER" id="PTHR33406">
    <property type="entry name" value="MEMBRANE PROTEIN MJ1562-RELATED"/>
    <property type="match status" value="1"/>
</dbReference>
<dbReference type="PROSITE" id="PS50156">
    <property type="entry name" value="SSD"/>
    <property type="match status" value="1"/>
</dbReference>
<evidence type="ECO:0000313" key="8">
    <source>
        <dbReference type="EMBL" id="PJJ57097.1"/>
    </source>
</evidence>
<keyword evidence="2" id="KW-1003">Cell membrane</keyword>
<feature type="transmembrane region" description="Helical" evidence="6">
    <location>
        <begin position="313"/>
        <end position="343"/>
    </location>
</feature>
<accession>A0A2M9BGL6</accession>
<evidence type="ECO:0000259" key="7">
    <source>
        <dbReference type="PROSITE" id="PS50156"/>
    </source>
</evidence>
<feature type="transmembrane region" description="Helical" evidence="6">
    <location>
        <begin position="34"/>
        <end position="55"/>
    </location>
</feature>
<feature type="transmembrane region" description="Helical" evidence="6">
    <location>
        <begin position="192"/>
        <end position="212"/>
    </location>
</feature>
<evidence type="ECO:0000256" key="3">
    <source>
        <dbReference type="ARBA" id="ARBA00022692"/>
    </source>
</evidence>
<dbReference type="GO" id="GO:0005886">
    <property type="term" value="C:plasma membrane"/>
    <property type="evidence" value="ECO:0007669"/>
    <property type="project" value="UniProtKB-SubCell"/>
</dbReference>
<protein>
    <submittedName>
        <fullName evidence="8">RND superfamily putative drug exporter</fullName>
    </submittedName>
</protein>
<evidence type="ECO:0000256" key="2">
    <source>
        <dbReference type="ARBA" id="ARBA00022475"/>
    </source>
</evidence>
<dbReference type="InterPro" id="IPR050545">
    <property type="entry name" value="Mycobact_MmpL"/>
</dbReference>
<evidence type="ECO:0000256" key="1">
    <source>
        <dbReference type="ARBA" id="ARBA00004651"/>
    </source>
</evidence>
<name>A0A2M9BGL6_9ACTN</name>
<dbReference type="Gene3D" id="1.20.1640.10">
    <property type="entry name" value="Multidrug efflux transporter AcrB transmembrane domain"/>
    <property type="match status" value="2"/>
</dbReference>
<sequence>MIEAGLADVRGGTGGRAVSMLLYRLGGAIARHRGAFVGGWLLVLALVAGGATALGSDYDNEFTVPGTPSQEGKDLLDERFDITGTDGQVLFTVATGRIAQAPAAPVVNRISSRIDDVPGVTFTSPLAKNFRVVSSDGRAALGQLRFAAEKPSQATLDAVVDAASPPAGAGITTDVGGDAYDPDVETSRIPELLGLLVSLVILSITFGSLLAAGMPIVGSLLGVLTTISVIVLASSVTSVSSSASTLAEMLGLAVGIDYALFLLSRYRGHLAEGLPTTEAMRRSLATAGIAVMFAGATVVIALLGLAVARIPVLTAMGVAAAIAVAFAVSIALTLLPAVALLLGERLRPRRKARAGGAASAVVARRWVGIATRVPAVTIVVVLLAAVVAARPAADLDLALPDNSTAPESSNARQTYDAITAAFGEGYNAPLTVTGDVITSDDPKKTVNELAAAVAGVSGVVAVTQATPNADGDTALIQAIPEAGQTAPSTEALVQRLRDDSPGWEQTYGVHDILVTGQTAINIDVSARLGGAMLPFACIVIGLSLILLMLVFRSIAVPIKATAGYLISVGVAFGVVVVAFQWGWLSGLTGEEAGPVVSFLPIFLMGVLFGLAMDYEMFLVSSMREDYARTGDPRGAVVRGFCSSARVVTAAALIMTSVFVAFVPGGTSTIKPIAFGLAVGVLVDAFVVRMTLVPAVMVLLRHAAWWLPAWLERRLPDVDVEGAVLHRKVELDAWQDEHGQVAVLARGLVVTDGAAPVEITARPGEVVRLPLAAEADDRALAMVLTGRAGARAGSLAVAEQLLPEQREEVSRRAAALDLAATGHAAASDGTDRTASDVVRDRSRLAALTRRGRRAFTERSGQVAARLGSVAPGVDPTVVAQAACAVASGSHVLVLYGRPPAARDAGAELAFAAALANEGVTVVVLDRVGAERPADEGVRTSVRAGEEVR</sequence>
<keyword evidence="4 6" id="KW-1133">Transmembrane helix</keyword>
<dbReference type="InterPro" id="IPR004869">
    <property type="entry name" value="MMPL_dom"/>
</dbReference>
<feature type="transmembrane region" description="Helical" evidence="6">
    <location>
        <begin position="635"/>
        <end position="661"/>
    </location>
</feature>
<dbReference type="InterPro" id="IPR000731">
    <property type="entry name" value="SSD"/>
</dbReference>
<comment type="caution">
    <text evidence="8">The sequence shown here is derived from an EMBL/GenBank/DDBJ whole genome shotgun (WGS) entry which is preliminary data.</text>
</comment>
<evidence type="ECO:0000256" key="5">
    <source>
        <dbReference type="ARBA" id="ARBA00023136"/>
    </source>
</evidence>
<evidence type="ECO:0000256" key="6">
    <source>
        <dbReference type="SAM" id="Phobius"/>
    </source>
</evidence>
<feature type="transmembrane region" description="Helical" evidence="6">
    <location>
        <begin position="373"/>
        <end position="393"/>
    </location>
</feature>
<organism evidence="8 9">
    <name type="scientific">Mumia flava</name>
    <dbReference type="NCBI Taxonomy" id="1348852"/>
    <lineage>
        <taxon>Bacteria</taxon>
        <taxon>Bacillati</taxon>
        <taxon>Actinomycetota</taxon>
        <taxon>Actinomycetes</taxon>
        <taxon>Propionibacteriales</taxon>
        <taxon>Nocardioidaceae</taxon>
        <taxon>Mumia</taxon>
    </lineage>
</organism>
<keyword evidence="3 6" id="KW-0812">Transmembrane</keyword>
<reference evidence="8 9" key="1">
    <citation type="submission" date="2017-11" db="EMBL/GenBank/DDBJ databases">
        <title>Genomic Encyclopedia of Archaeal and Bacterial Type Strains, Phase II (KMG-II): From Individual Species to Whole Genera.</title>
        <authorList>
            <person name="Goeker M."/>
        </authorList>
    </citation>
    <scope>NUCLEOTIDE SEQUENCE [LARGE SCALE GENOMIC DNA]</scope>
    <source>
        <strain evidence="8 9">DSM 27763</strain>
    </source>
</reference>
<proteinExistence type="predicted"/>
<evidence type="ECO:0000256" key="4">
    <source>
        <dbReference type="ARBA" id="ARBA00022989"/>
    </source>
</evidence>
<dbReference type="OrthoDB" id="7051771at2"/>
<dbReference type="AlphaFoldDB" id="A0A2M9BGL6"/>
<evidence type="ECO:0000313" key="9">
    <source>
        <dbReference type="Proteomes" id="UP000230842"/>
    </source>
</evidence>
<gene>
    <name evidence="8" type="ORF">CLV56_1318</name>
</gene>